<dbReference type="RefSeq" id="WP_304437048.1">
    <property type="nucleotide sequence ID" value="NZ_JAUKUC010000001.1"/>
</dbReference>
<proteinExistence type="predicted"/>
<name>A0ABT8RTT0_9FLAO</name>
<evidence type="ECO:0000313" key="2">
    <source>
        <dbReference type="Proteomes" id="UP001168579"/>
    </source>
</evidence>
<reference evidence="1" key="2">
    <citation type="submission" date="2023-06" db="EMBL/GenBank/DDBJ databases">
        <authorList>
            <person name="Lucena T."/>
            <person name="Sun Q."/>
        </authorList>
    </citation>
    <scope>NUCLEOTIDE SEQUENCE</scope>
    <source>
        <strain evidence="1">CECT 8869</strain>
    </source>
</reference>
<organism evidence="1 2">
    <name type="scientific">Maribacter confluentis</name>
    <dbReference type="NCBI Taxonomy" id="1656093"/>
    <lineage>
        <taxon>Bacteria</taxon>
        <taxon>Pseudomonadati</taxon>
        <taxon>Bacteroidota</taxon>
        <taxon>Flavobacteriia</taxon>
        <taxon>Flavobacteriales</taxon>
        <taxon>Flavobacteriaceae</taxon>
        <taxon>Maribacter</taxon>
    </lineage>
</organism>
<accession>A0ABT8RTT0</accession>
<keyword evidence="2" id="KW-1185">Reference proteome</keyword>
<sequence length="106" mass="12465">MRPNIYPRTLENIKAVLLFYFPKISHGEINASAEKVYDQRKFKLNELEYCCEVLSKNESLIREYYKSLDLNILLVVGYSVLFEDEKRWGSTSRREKLKSIKAGLVI</sequence>
<dbReference type="Proteomes" id="UP001168579">
    <property type="component" value="Unassembled WGS sequence"/>
</dbReference>
<evidence type="ECO:0000313" key="1">
    <source>
        <dbReference type="EMBL" id="MDO1514342.1"/>
    </source>
</evidence>
<protein>
    <submittedName>
        <fullName evidence="1">Uncharacterized protein</fullName>
    </submittedName>
</protein>
<gene>
    <name evidence="1" type="ORF">Q2T41_16935</name>
</gene>
<comment type="caution">
    <text evidence="1">The sequence shown here is derived from an EMBL/GenBank/DDBJ whole genome shotgun (WGS) entry which is preliminary data.</text>
</comment>
<reference evidence="1" key="1">
    <citation type="journal article" date="2014" name="Int. J. Syst. Evol. Microbiol.">
        <title>Complete genome of a new Firmicutes species belonging to the dominant human colonic microbiota ('Ruminococcus bicirculans') reveals two chromosomes and a selective capacity to utilize plant glucans.</title>
        <authorList>
            <consortium name="NISC Comparative Sequencing Program"/>
            <person name="Wegmann U."/>
            <person name="Louis P."/>
            <person name="Goesmann A."/>
            <person name="Henrissat B."/>
            <person name="Duncan S.H."/>
            <person name="Flint H.J."/>
        </authorList>
    </citation>
    <scope>NUCLEOTIDE SEQUENCE</scope>
    <source>
        <strain evidence="1">CECT 8869</strain>
    </source>
</reference>
<dbReference type="EMBL" id="JAUKUC010000001">
    <property type="protein sequence ID" value="MDO1514342.1"/>
    <property type="molecule type" value="Genomic_DNA"/>
</dbReference>